<keyword evidence="1" id="KW-0547">Nucleotide-binding</keyword>
<evidence type="ECO:0000256" key="1">
    <source>
        <dbReference type="ARBA" id="ARBA00022741"/>
    </source>
</evidence>
<reference evidence="4" key="1">
    <citation type="submission" date="2025-08" db="UniProtKB">
        <authorList>
            <consortium name="RefSeq"/>
        </authorList>
    </citation>
    <scope>IDENTIFICATION</scope>
    <source>
        <tissue evidence="4">Muscle</tissue>
    </source>
</reference>
<dbReference type="GeneID" id="106461612"/>
<keyword evidence="3" id="KW-1185">Reference proteome</keyword>
<keyword evidence="2" id="KW-0342">GTP-binding</keyword>
<protein>
    <submittedName>
        <fullName evidence="4">Intraflagellar transport protein 27 homolog</fullName>
    </submittedName>
</protein>
<evidence type="ECO:0000256" key="2">
    <source>
        <dbReference type="ARBA" id="ARBA00023134"/>
    </source>
</evidence>
<proteinExistence type="predicted"/>
<dbReference type="RefSeq" id="XP_013776906.1">
    <property type="nucleotide sequence ID" value="XM_013921452.2"/>
</dbReference>
<organism evidence="3 4">
    <name type="scientific">Limulus polyphemus</name>
    <name type="common">Atlantic horseshoe crab</name>
    <dbReference type="NCBI Taxonomy" id="6850"/>
    <lineage>
        <taxon>Eukaryota</taxon>
        <taxon>Metazoa</taxon>
        <taxon>Ecdysozoa</taxon>
        <taxon>Arthropoda</taxon>
        <taxon>Chelicerata</taxon>
        <taxon>Merostomata</taxon>
        <taxon>Xiphosura</taxon>
        <taxon>Limulidae</taxon>
        <taxon>Limulus</taxon>
    </lineage>
</organism>
<evidence type="ECO:0000313" key="4">
    <source>
        <dbReference type="RefSeq" id="XP_013776906.1"/>
    </source>
</evidence>
<evidence type="ECO:0000313" key="3">
    <source>
        <dbReference type="Proteomes" id="UP000694941"/>
    </source>
</evidence>
<dbReference type="InterPro" id="IPR027417">
    <property type="entry name" value="P-loop_NTPase"/>
</dbReference>
<dbReference type="SUPFAM" id="SSF52540">
    <property type="entry name" value="P-loop containing nucleoside triphosphate hydrolases"/>
    <property type="match status" value="1"/>
</dbReference>
<dbReference type="Proteomes" id="UP000694941">
    <property type="component" value="Unplaced"/>
</dbReference>
<dbReference type="InterPro" id="IPR050227">
    <property type="entry name" value="Rab"/>
</dbReference>
<name>A0ABM1B8E7_LIMPO</name>
<gene>
    <name evidence="4" type="primary">LOC106461612</name>
</gene>
<sequence length="143" mass="16423">MSNILRSKCLVVGDSAVGKTALIQVFNSDNTFYPKNYTMTCGVDLVVKTVNVPDTNDVVELYFYDSSGKETYLDMMQKLWHNPSMWALVFDVTNEDSFNNMSSWLQKLQDLKPAVPPTERHDWSRRTLFLPGKRMAQTICRTN</sequence>
<dbReference type="InterPro" id="IPR001806">
    <property type="entry name" value="Small_GTPase"/>
</dbReference>
<dbReference type="SMART" id="SM00175">
    <property type="entry name" value="RAB"/>
    <property type="match status" value="1"/>
</dbReference>
<dbReference type="Pfam" id="PF00071">
    <property type="entry name" value="Ras"/>
    <property type="match status" value="1"/>
</dbReference>
<dbReference type="PROSITE" id="PS51419">
    <property type="entry name" value="RAB"/>
    <property type="match status" value="1"/>
</dbReference>
<dbReference type="PANTHER" id="PTHR47977">
    <property type="entry name" value="RAS-RELATED PROTEIN RAB"/>
    <property type="match status" value="1"/>
</dbReference>
<accession>A0ABM1B8E7</accession>
<dbReference type="PRINTS" id="PR00449">
    <property type="entry name" value="RASTRNSFRMNG"/>
</dbReference>
<dbReference type="Gene3D" id="3.40.50.300">
    <property type="entry name" value="P-loop containing nucleotide triphosphate hydrolases"/>
    <property type="match status" value="1"/>
</dbReference>